<name>A0A7T8CZZ9_9VIRU</name>
<keyword evidence="3" id="KW-0946">Virion</keyword>
<comment type="subcellular location">
    <subcellularLocation>
        <location evidence="1">Virion</location>
    </subcellularLocation>
</comment>
<evidence type="ECO:0000313" key="4">
    <source>
        <dbReference type="EMBL" id="QQO58789.1"/>
    </source>
</evidence>
<evidence type="ECO:0000256" key="1">
    <source>
        <dbReference type="ARBA" id="ARBA00004328"/>
    </source>
</evidence>
<dbReference type="Pfam" id="PF25629">
    <property type="entry name" value="Fimo_NCAP"/>
    <property type="match status" value="1"/>
</dbReference>
<keyword evidence="4" id="KW-0543">Viral nucleoprotein</keyword>
<sequence length="288" mass="32946">MSFNLKSSTKTIVAKKITNGLVKSADLDTDVTNFTYTKLEDSTSDSFSLKSLLTSKSWSLLTAYQCMTNSEVLNNLKKNGKTQQFKLFDFSLIVIPGLKPNKSRNVVSYNRFMSVCIGMTCFHNNWQVFNWSSKKYIDNTSNIDFTVSDEFMNKLALSAGFSKEHKYHWFYSTGYEYTFEIFPAEVIAMTLFRWSHKDELKIKTKNESELVAPMVRQILKQGSVEEVMKTVGKSTIAEKYDEIVKNRSASSSRLNYGQILEEFKSIASFIDESSKDSDLKTALENIEE</sequence>
<accession>A0A7T8CZZ9</accession>
<dbReference type="InterPro" id="IPR057839">
    <property type="entry name" value="Fimo_NCAP"/>
</dbReference>
<dbReference type="EMBL" id="MT762121">
    <property type="protein sequence ID" value="QQO58789.1"/>
    <property type="molecule type" value="Genomic_RNA"/>
</dbReference>
<organism evidence="4">
    <name type="scientific">Emaravirus tritici</name>
    <dbReference type="NCBI Taxonomy" id="1980428"/>
    <lineage>
        <taxon>Viruses</taxon>
        <taxon>Riboviria</taxon>
        <taxon>Orthornavirae</taxon>
        <taxon>Negarnaviricota</taxon>
        <taxon>Polyploviricotina</taxon>
        <taxon>Bunyaviricetes</taxon>
        <taxon>Elliovirales</taxon>
        <taxon>Fimoviridae</taxon>
        <taxon>Emaravirus</taxon>
    </lineage>
</organism>
<evidence type="ECO:0000256" key="2">
    <source>
        <dbReference type="ARBA" id="ARBA00022561"/>
    </source>
</evidence>
<keyword evidence="2" id="KW-0167">Capsid protein</keyword>
<reference evidence="4" key="1">
    <citation type="submission" date="2020-07" db="EMBL/GenBank/DDBJ databases">
        <authorList>
            <person name="Stenglein M."/>
            <person name="Albrecht T."/>
            <person name="Nachappa P."/>
        </authorList>
    </citation>
    <scope>NUCLEOTIDE SEQUENCE</scope>
    <source>
        <strain evidence="4">COPhil</strain>
    </source>
</reference>
<protein>
    <submittedName>
        <fullName evidence="4">P3 nucleocapsid</fullName>
    </submittedName>
</protein>
<proteinExistence type="predicted"/>
<evidence type="ECO:0000256" key="3">
    <source>
        <dbReference type="ARBA" id="ARBA00022844"/>
    </source>
</evidence>
<dbReference type="GO" id="GO:0019013">
    <property type="term" value="C:viral nucleocapsid"/>
    <property type="evidence" value="ECO:0007669"/>
    <property type="project" value="UniProtKB-KW"/>
</dbReference>